<dbReference type="GeneID" id="94581824"/>
<comment type="caution">
    <text evidence="9">The sequence shown here is derived from an EMBL/GenBank/DDBJ whole genome shotgun (WGS) entry which is preliminary data.</text>
</comment>
<dbReference type="GO" id="GO:0019363">
    <property type="term" value="P:pyridine nucleotide biosynthetic process"/>
    <property type="evidence" value="ECO:0007669"/>
    <property type="project" value="UniProtKB-KW"/>
</dbReference>
<dbReference type="EMBL" id="MTBO01000004">
    <property type="protein sequence ID" value="OSI18182.1"/>
    <property type="molecule type" value="Genomic_DNA"/>
</dbReference>
<evidence type="ECO:0000256" key="5">
    <source>
        <dbReference type="ARBA" id="ARBA00037900"/>
    </source>
</evidence>
<dbReference type="PANTHER" id="PTHR11080">
    <property type="entry name" value="PYRAZINAMIDASE/NICOTINAMIDASE"/>
    <property type="match status" value="1"/>
</dbReference>
<evidence type="ECO:0000256" key="7">
    <source>
        <dbReference type="ARBA" id="ARBA00043224"/>
    </source>
</evidence>
<evidence type="ECO:0000313" key="9">
    <source>
        <dbReference type="EMBL" id="OSI18182.1"/>
    </source>
</evidence>
<dbReference type="RefSeq" id="WP_085365268.1">
    <property type="nucleotide sequence ID" value="NZ_CAUJPZ010000002.1"/>
</dbReference>
<protein>
    <recommendedName>
        <fullName evidence="6">nicotinamidase</fullName>
        <ecNumber evidence="6">3.5.1.19</ecNumber>
    </recommendedName>
    <alternativeName>
        <fullName evidence="7">Nicotinamide deamidase</fullName>
    </alternativeName>
</protein>
<evidence type="ECO:0000256" key="4">
    <source>
        <dbReference type="ARBA" id="ARBA00022801"/>
    </source>
</evidence>
<evidence type="ECO:0000256" key="2">
    <source>
        <dbReference type="ARBA" id="ARBA00022642"/>
    </source>
</evidence>
<keyword evidence="2" id="KW-0662">Pyridine nucleotide biosynthesis</keyword>
<dbReference type="EC" id="3.5.1.19" evidence="6"/>
<comment type="similarity">
    <text evidence="1">Belongs to the isochorismatase family.</text>
</comment>
<evidence type="ECO:0000256" key="3">
    <source>
        <dbReference type="ARBA" id="ARBA00022723"/>
    </source>
</evidence>
<organism evidence="9 10">
    <name type="scientific">Neisseria dentiae</name>
    <dbReference type="NCBI Taxonomy" id="194197"/>
    <lineage>
        <taxon>Bacteria</taxon>
        <taxon>Pseudomonadati</taxon>
        <taxon>Pseudomonadota</taxon>
        <taxon>Betaproteobacteria</taxon>
        <taxon>Neisseriales</taxon>
        <taxon>Neisseriaceae</taxon>
        <taxon>Neisseria</taxon>
    </lineage>
</organism>
<evidence type="ECO:0000259" key="8">
    <source>
        <dbReference type="Pfam" id="PF00857"/>
    </source>
</evidence>
<dbReference type="InterPro" id="IPR052347">
    <property type="entry name" value="Isochorismatase_Nicotinamidase"/>
</dbReference>
<keyword evidence="3" id="KW-0479">Metal-binding</keyword>
<dbReference type="Proteomes" id="UP000193118">
    <property type="component" value="Unassembled WGS sequence"/>
</dbReference>
<dbReference type="CDD" id="cd01011">
    <property type="entry name" value="nicotinamidase"/>
    <property type="match status" value="1"/>
</dbReference>
<comment type="pathway">
    <text evidence="5">Cofactor biosynthesis; nicotinate biosynthesis; nicotinate from nicotinamide: step 1/1.</text>
</comment>
<gene>
    <name evidence="9" type="ORF">BWD09_03065</name>
</gene>
<dbReference type="Pfam" id="PF00857">
    <property type="entry name" value="Isochorismatase"/>
    <property type="match status" value="1"/>
</dbReference>
<reference evidence="10" key="1">
    <citation type="submission" date="2017-01" db="EMBL/GenBank/DDBJ databases">
        <authorList>
            <person name="Wolfgang W.J."/>
            <person name="Cole J."/>
            <person name="Wroblewski D."/>
            <person name="Mcginnis J."/>
            <person name="Musser K.A."/>
        </authorList>
    </citation>
    <scope>NUCLEOTIDE SEQUENCE [LARGE SCALE GENOMIC DNA]</scope>
    <source>
        <strain evidence="10">DSM 19151</strain>
    </source>
</reference>
<dbReference type="InterPro" id="IPR000868">
    <property type="entry name" value="Isochorismatase-like_dom"/>
</dbReference>
<dbReference type="SUPFAM" id="SSF52499">
    <property type="entry name" value="Isochorismatase-like hydrolases"/>
    <property type="match status" value="1"/>
</dbReference>
<keyword evidence="10" id="KW-1185">Reference proteome</keyword>
<dbReference type="GO" id="GO:0008936">
    <property type="term" value="F:nicotinamidase activity"/>
    <property type="evidence" value="ECO:0007669"/>
    <property type="project" value="UniProtKB-EC"/>
</dbReference>
<dbReference type="AlphaFoldDB" id="A0A1X3DEP7"/>
<name>A0A1X3DEP7_9NEIS</name>
<feature type="domain" description="Isochorismatase-like" evidence="8">
    <location>
        <begin position="126"/>
        <end position="201"/>
    </location>
</feature>
<dbReference type="Gene3D" id="3.40.50.850">
    <property type="entry name" value="Isochorismatase-like"/>
    <property type="match status" value="1"/>
</dbReference>
<sequence>MIVSIDVDAQKTFSPLCPNELPVVEGDTIVAELNAQAALADLRVMTKDAHSPAAKWLVADAADMLKPTGLPEADVTWVSHAIVGSRGYELLDGLPSAKEYDYCVWKGVDPEFHPYGACFHDIGEKLSTGLLEWLRSKGAEIIIVGGLATDYCVKTTVLQLLKGGGWKVVVNAAACRGIAPETVETAWNEMIDAGAVVLENADAISDYIKNQ</sequence>
<dbReference type="PANTHER" id="PTHR11080:SF2">
    <property type="entry name" value="LD05707P"/>
    <property type="match status" value="1"/>
</dbReference>
<proteinExistence type="inferred from homology"/>
<dbReference type="OrthoDB" id="9791276at2"/>
<dbReference type="GO" id="GO:0046872">
    <property type="term" value="F:metal ion binding"/>
    <property type="evidence" value="ECO:0007669"/>
    <property type="project" value="UniProtKB-KW"/>
</dbReference>
<dbReference type="STRING" id="194197.BWD09_03065"/>
<evidence type="ECO:0000256" key="1">
    <source>
        <dbReference type="ARBA" id="ARBA00006336"/>
    </source>
</evidence>
<evidence type="ECO:0000256" key="6">
    <source>
        <dbReference type="ARBA" id="ARBA00039017"/>
    </source>
</evidence>
<accession>A0A1X3DEP7</accession>
<dbReference type="InterPro" id="IPR036380">
    <property type="entry name" value="Isochorismatase-like_sf"/>
</dbReference>
<evidence type="ECO:0000313" key="10">
    <source>
        <dbReference type="Proteomes" id="UP000193118"/>
    </source>
</evidence>
<keyword evidence="4" id="KW-0378">Hydrolase</keyword>